<dbReference type="Proteomes" id="UP001198565">
    <property type="component" value="Unassembled WGS sequence"/>
</dbReference>
<dbReference type="InterPro" id="IPR050580">
    <property type="entry name" value="2H_phosphoesterase_YjcG-like"/>
</dbReference>
<dbReference type="Gene3D" id="3.90.1140.10">
    <property type="entry name" value="Cyclic phosphodiesterase"/>
    <property type="match status" value="1"/>
</dbReference>
<protein>
    <submittedName>
        <fullName evidence="2">2'-5' RNA ligase family protein</fullName>
    </submittedName>
</protein>
<sequence length="195" mass="20883">MGTRMIGVSIAVPEPYGSLLQQRRAGFGDPAAHAIPTHVTLLPPTEVDAAVLDAFGAHLAEVARTGRPFRLRLAGAGTFRPLSPVVYVTLAEGGPECAALQERVRSGPVARELQFPYHPHVTVAHGVPEEALDRAQRELAGYTASWTVTGFRLYEQGDDGVWRTLRDYPFAHASGLTPGVPQQQSGGLDAAEPVR</sequence>
<organism evidence="2 3">
    <name type="scientific">Streptantibioticus parmotrematis</name>
    <dbReference type="NCBI Taxonomy" id="2873249"/>
    <lineage>
        <taxon>Bacteria</taxon>
        <taxon>Bacillati</taxon>
        <taxon>Actinomycetota</taxon>
        <taxon>Actinomycetes</taxon>
        <taxon>Kitasatosporales</taxon>
        <taxon>Streptomycetaceae</taxon>
        <taxon>Streptantibioticus</taxon>
    </lineage>
</organism>
<dbReference type="Pfam" id="PF13563">
    <property type="entry name" value="2_5_RNA_ligase2"/>
    <property type="match status" value="1"/>
</dbReference>
<evidence type="ECO:0000313" key="3">
    <source>
        <dbReference type="Proteomes" id="UP001198565"/>
    </source>
</evidence>
<keyword evidence="3" id="KW-1185">Reference proteome</keyword>
<dbReference type="PANTHER" id="PTHR40037">
    <property type="entry name" value="PHOSPHOESTERASE YJCG-RELATED"/>
    <property type="match status" value="1"/>
</dbReference>
<dbReference type="GO" id="GO:0016874">
    <property type="term" value="F:ligase activity"/>
    <property type="evidence" value="ECO:0007669"/>
    <property type="project" value="UniProtKB-KW"/>
</dbReference>
<keyword evidence="2" id="KW-0436">Ligase</keyword>
<evidence type="ECO:0000313" key="2">
    <source>
        <dbReference type="EMBL" id="MBY8883923.1"/>
    </source>
</evidence>
<name>A0ABS7QLW0_9ACTN</name>
<dbReference type="PANTHER" id="PTHR40037:SF1">
    <property type="entry name" value="PHOSPHOESTERASE SAOUHSC_00951-RELATED"/>
    <property type="match status" value="1"/>
</dbReference>
<dbReference type="InterPro" id="IPR009097">
    <property type="entry name" value="Cyclic_Pdiesterase"/>
</dbReference>
<gene>
    <name evidence="2" type="ORF">K7472_03585</name>
</gene>
<dbReference type="SUPFAM" id="SSF55144">
    <property type="entry name" value="LigT-like"/>
    <property type="match status" value="1"/>
</dbReference>
<feature type="region of interest" description="Disordered" evidence="1">
    <location>
        <begin position="175"/>
        <end position="195"/>
    </location>
</feature>
<proteinExistence type="predicted"/>
<comment type="caution">
    <text evidence="2">The sequence shown here is derived from an EMBL/GenBank/DDBJ whole genome shotgun (WGS) entry which is preliminary data.</text>
</comment>
<dbReference type="RefSeq" id="WP_222973779.1">
    <property type="nucleotide sequence ID" value="NZ_JAINVZ010000002.1"/>
</dbReference>
<accession>A0ABS7QLW0</accession>
<evidence type="ECO:0000256" key="1">
    <source>
        <dbReference type="SAM" id="MobiDB-lite"/>
    </source>
</evidence>
<reference evidence="2 3" key="1">
    <citation type="submission" date="2021-08" db="EMBL/GenBank/DDBJ databases">
        <title>Streptomyces sp. PTM05 isolated from lichen.</title>
        <authorList>
            <person name="Somphong A."/>
            <person name="Phongsopitanun W."/>
            <person name="Tanasupawat S."/>
        </authorList>
    </citation>
    <scope>NUCLEOTIDE SEQUENCE [LARGE SCALE GENOMIC DNA]</scope>
    <source>
        <strain evidence="2 3">Ptm05</strain>
    </source>
</reference>
<dbReference type="EMBL" id="JAINVZ010000002">
    <property type="protein sequence ID" value="MBY8883923.1"/>
    <property type="molecule type" value="Genomic_DNA"/>
</dbReference>